<evidence type="ECO:0000256" key="4">
    <source>
        <dbReference type="ARBA" id="ARBA00022692"/>
    </source>
</evidence>
<sequence length="307" mass="35416">MDEELNVTYITFDGHVEINKYRYVYFFIMFTLYILITCSNSIIIYLILIHKNLHKPMYTFIAALLLNVVIYSTTVYPKLLIDFLSEKQIISYSACLFQFFIIYSLGCSEFFLLAAMAYDRYVAICKPLQYPTIMRKSTVSIFLVIAWLVPASNIAVQAIGMAKSKLCSFHLKSIFCNNTIYTLQCVKSGLVTVFGIVSYLDLVVFPILFIVFTYTKIFIVTYRSCKEIKKKAAETCLPHMLVLITFSCLGIYDVIMARMETDFPKTARLIMTLQLALYQPLFNPFIYGLKMKEISKHLKSLFCPPLL</sequence>
<dbReference type="PANTHER" id="PTHR26451">
    <property type="entry name" value="G_PROTEIN_RECEP_F1_2 DOMAIN-CONTAINING PROTEIN"/>
    <property type="match status" value="1"/>
</dbReference>
<dbReference type="GO" id="GO:0004930">
    <property type="term" value="F:G protein-coupled receptor activity"/>
    <property type="evidence" value="ECO:0007669"/>
    <property type="project" value="UniProtKB-KW"/>
</dbReference>
<dbReference type="OMA" id="CSNSTIM"/>
<dbReference type="GO" id="GO:0005886">
    <property type="term" value="C:plasma membrane"/>
    <property type="evidence" value="ECO:0007669"/>
    <property type="project" value="UniProtKB-SubCell"/>
</dbReference>
<dbReference type="PRINTS" id="PR00245">
    <property type="entry name" value="OLFACTORYR"/>
</dbReference>
<dbReference type="Pfam" id="PF13853">
    <property type="entry name" value="7tm_4"/>
    <property type="match status" value="1"/>
</dbReference>
<feature type="transmembrane region" description="Helical" evidence="14">
    <location>
        <begin position="89"/>
        <end position="118"/>
    </location>
</feature>
<evidence type="ECO:0000256" key="1">
    <source>
        <dbReference type="ARBA" id="ARBA00004651"/>
    </source>
</evidence>
<keyword evidence="3 14" id="KW-0716">Sensory transduction</keyword>
<reference evidence="17" key="2">
    <citation type="submission" date="2023-03" db="EMBL/GenBank/DDBJ databases">
        <authorList>
            <consortium name="Wellcome Sanger Institute Data Sharing"/>
        </authorList>
    </citation>
    <scope>NUCLEOTIDE SEQUENCE [LARGE SCALE GENOMIC DNA]</scope>
</reference>
<dbReference type="PANTHER" id="PTHR26451:SF847">
    <property type="entry name" value="ODORANT RECEPTOR-RELATED"/>
    <property type="match status" value="1"/>
</dbReference>
<feature type="transmembrane region" description="Helical" evidence="14">
    <location>
        <begin position="196"/>
        <end position="215"/>
    </location>
</feature>
<keyword evidence="4 13" id="KW-0812">Transmembrane</keyword>
<evidence type="ECO:0000313" key="17">
    <source>
        <dbReference type="Proteomes" id="UP000265100"/>
    </source>
</evidence>
<feature type="transmembrane region" description="Helical" evidence="14">
    <location>
        <begin position="139"/>
        <end position="162"/>
    </location>
</feature>
<evidence type="ECO:0000256" key="2">
    <source>
        <dbReference type="ARBA" id="ARBA00022475"/>
    </source>
</evidence>
<dbReference type="InterPro" id="IPR000276">
    <property type="entry name" value="GPCR_Rhodpsn"/>
</dbReference>
<evidence type="ECO:0000259" key="15">
    <source>
        <dbReference type="PROSITE" id="PS50262"/>
    </source>
</evidence>
<keyword evidence="12 13" id="KW-0807">Transducer</keyword>
<protein>
    <recommendedName>
        <fullName evidence="14">Olfactory receptor</fullName>
    </recommendedName>
</protein>
<dbReference type="GeneTree" id="ENSGT01030000234640"/>
<accession>A0A3P8Q2R3</accession>
<dbReference type="InterPro" id="IPR017452">
    <property type="entry name" value="GPCR_Rhodpsn_7TM"/>
</dbReference>
<keyword evidence="2 14" id="KW-1003">Cell membrane</keyword>
<dbReference type="GO" id="GO:0004984">
    <property type="term" value="F:olfactory receptor activity"/>
    <property type="evidence" value="ECO:0007669"/>
    <property type="project" value="InterPro"/>
</dbReference>
<dbReference type="Ensembl" id="ENSACLT00000024249.1">
    <property type="protein sequence ID" value="ENSACLP00000023681.1"/>
    <property type="gene ID" value="ENSACLG00000032648.1"/>
</dbReference>
<dbReference type="InterPro" id="IPR052921">
    <property type="entry name" value="GPCR1_Superfamily_Member"/>
</dbReference>
<keyword evidence="10 13" id="KW-0675">Receptor</keyword>
<dbReference type="PROSITE" id="PS00237">
    <property type="entry name" value="G_PROTEIN_RECEP_F1_1"/>
    <property type="match status" value="1"/>
</dbReference>
<comment type="similarity">
    <text evidence="13">Belongs to the G-protein coupled receptor 1 family.</text>
</comment>
<evidence type="ECO:0000256" key="13">
    <source>
        <dbReference type="RuleBase" id="RU000688"/>
    </source>
</evidence>
<keyword evidence="6 14" id="KW-1133">Transmembrane helix</keyword>
<evidence type="ECO:0000313" key="16">
    <source>
        <dbReference type="Ensembl" id="ENSACLP00000023681.1"/>
    </source>
</evidence>
<evidence type="ECO:0000256" key="7">
    <source>
        <dbReference type="ARBA" id="ARBA00023040"/>
    </source>
</evidence>
<dbReference type="Proteomes" id="UP000265100">
    <property type="component" value="Chromosome 16"/>
</dbReference>
<organism evidence="16 17">
    <name type="scientific">Astatotilapia calliptera</name>
    <name type="common">Eastern happy</name>
    <name type="synonym">Chromis callipterus</name>
    <dbReference type="NCBI Taxonomy" id="8154"/>
    <lineage>
        <taxon>Eukaryota</taxon>
        <taxon>Metazoa</taxon>
        <taxon>Chordata</taxon>
        <taxon>Craniata</taxon>
        <taxon>Vertebrata</taxon>
        <taxon>Euteleostomi</taxon>
        <taxon>Actinopterygii</taxon>
        <taxon>Neopterygii</taxon>
        <taxon>Teleostei</taxon>
        <taxon>Neoteleostei</taxon>
        <taxon>Acanthomorphata</taxon>
        <taxon>Ovalentaria</taxon>
        <taxon>Cichlomorphae</taxon>
        <taxon>Cichliformes</taxon>
        <taxon>Cichlidae</taxon>
        <taxon>African cichlids</taxon>
        <taxon>Pseudocrenilabrinae</taxon>
        <taxon>Haplochromini</taxon>
        <taxon>Astatotilapia</taxon>
    </lineage>
</organism>
<dbReference type="AlphaFoldDB" id="A0A3P8Q2R3"/>
<evidence type="ECO:0000256" key="3">
    <source>
        <dbReference type="ARBA" id="ARBA00022606"/>
    </source>
</evidence>
<proteinExistence type="inferred from homology"/>
<reference evidence="16" key="4">
    <citation type="submission" date="2025-09" db="UniProtKB">
        <authorList>
            <consortium name="Ensembl"/>
        </authorList>
    </citation>
    <scope>IDENTIFICATION</scope>
</reference>
<feature type="transmembrane region" description="Helical" evidence="14">
    <location>
        <begin position="23"/>
        <end position="48"/>
    </location>
</feature>
<dbReference type="InterPro" id="IPR000725">
    <property type="entry name" value="Olfact_rcpt"/>
</dbReference>
<feature type="domain" description="G-protein coupled receptors family 1 profile" evidence="15">
    <location>
        <begin position="39"/>
        <end position="287"/>
    </location>
</feature>
<feature type="transmembrane region" description="Helical" evidence="14">
    <location>
        <begin position="269"/>
        <end position="289"/>
    </location>
</feature>
<dbReference type="SUPFAM" id="SSF81321">
    <property type="entry name" value="Family A G protein-coupled receptor-like"/>
    <property type="match status" value="1"/>
</dbReference>
<evidence type="ECO:0000256" key="10">
    <source>
        <dbReference type="ARBA" id="ARBA00023170"/>
    </source>
</evidence>
<dbReference type="PROSITE" id="PS50262">
    <property type="entry name" value="G_PROTEIN_RECEP_F1_2"/>
    <property type="match status" value="1"/>
</dbReference>
<evidence type="ECO:0000256" key="5">
    <source>
        <dbReference type="ARBA" id="ARBA00022725"/>
    </source>
</evidence>
<dbReference type="GO" id="GO:0005549">
    <property type="term" value="F:odorant binding"/>
    <property type="evidence" value="ECO:0007669"/>
    <property type="project" value="TreeGrafter"/>
</dbReference>
<reference evidence="16" key="3">
    <citation type="submission" date="2025-08" db="UniProtKB">
        <authorList>
            <consortium name="Ensembl"/>
        </authorList>
    </citation>
    <scope>IDENTIFICATION</scope>
</reference>
<dbReference type="Gene3D" id="1.20.1070.10">
    <property type="entry name" value="Rhodopsin 7-helix transmembrane proteins"/>
    <property type="match status" value="1"/>
</dbReference>
<dbReference type="OrthoDB" id="8389927at2759"/>
<name>A0A3P8Q2R3_ASTCA</name>
<keyword evidence="17" id="KW-1185">Reference proteome</keyword>
<comment type="subcellular location">
    <subcellularLocation>
        <location evidence="1 14">Cell membrane</location>
        <topology evidence="1 14">Multi-pass membrane protein</topology>
    </subcellularLocation>
</comment>
<dbReference type="FunFam" id="1.20.1070.10:FF:000024">
    <property type="entry name" value="Olfactory receptor"/>
    <property type="match status" value="1"/>
</dbReference>
<keyword evidence="11" id="KW-0325">Glycoprotein</keyword>
<keyword evidence="7 13" id="KW-0297">G-protein coupled receptor</keyword>
<dbReference type="RefSeq" id="XP_025999790.1">
    <property type="nucleotide sequence ID" value="XM_026144005.1"/>
</dbReference>
<feature type="transmembrane region" description="Helical" evidence="14">
    <location>
        <begin position="236"/>
        <end position="257"/>
    </location>
</feature>
<keyword evidence="8 14" id="KW-0472">Membrane</keyword>
<keyword evidence="5 14" id="KW-0552">Olfaction</keyword>
<evidence type="ECO:0000256" key="9">
    <source>
        <dbReference type="ARBA" id="ARBA00023157"/>
    </source>
</evidence>
<evidence type="ECO:0000256" key="11">
    <source>
        <dbReference type="ARBA" id="ARBA00023180"/>
    </source>
</evidence>
<evidence type="ECO:0000256" key="14">
    <source>
        <dbReference type="RuleBase" id="RU363047"/>
    </source>
</evidence>
<dbReference type="STRING" id="8154.ENSACLP00000023681"/>
<feature type="transmembrane region" description="Helical" evidence="14">
    <location>
        <begin position="60"/>
        <end position="77"/>
    </location>
</feature>
<evidence type="ECO:0000256" key="6">
    <source>
        <dbReference type="ARBA" id="ARBA00022989"/>
    </source>
</evidence>
<keyword evidence="9" id="KW-1015">Disulfide bond</keyword>
<evidence type="ECO:0000256" key="8">
    <source>
        <dbReference type="ARBA" id="ARBA00023136"/>
    </source>
</evidence>
<dbReference type="PRINTS" id="PR00237">
    <property type="entry name" value="GPCRRHODOPSN"/>
</dbReference>
<evidence type="ECO:0000256" key="12">
    <source>
        <dbReference type="ARBA" id="ARBA00023224"/>
    </source>
</evidence>
<dbReference type="GeneID" id="113007437"/>
<reference evidence="16 17" key="1">
    <citation type="submission" date="2018-05" db="EMBL/GenBank/DDBJ databases">
        <authorList>
            <person name="Datahose"/>
        </authorList>
    </citation>
    <scope>NUCLEOTIDE SEQUENCE</scope>
</reference>